<evidence type="ECO:0000313" key="6">
    <source>
        <dbReference type="EMBL" id="GAA6166460.1"/>
    </source>
</evidence>
<dbReference type="RefSeq" id="WP_353301394.1">
    <property type="nucleotide sequence ID" value="NZ_BAABWN010000001.1"/>
</dbReference>
<dbReference type="PANTHER" id="PTHR30126:SF81">
    <property type="entry name" value="HTH-TYPE TRANSCRIPTIONAL REGULATOR ILVY"/>
    <property type="match status" value="1"/>
</dbReference>
<dbReference type="SUPFAM" id="SSF53850">
    <property type="entry name" value="Periplasmic binding protein-like II"/>
    <property type="match status" value="1"/>
</dbReference>
<dbReference type="InterPro" id="IPR005119">
    <property type="entry name" value="LysR_subst-bd"/>
</dbReference>
<keyword evidence="2" id="KW-0805">Transcription regulation</keyword>
<dbReference type="Gene3D" id="3.40.190.290">
    <property type="match status" value="1"/>
</dbReference>
<dbReference type="InterPro" id="IPR036390">
    <property type="entry name" value="WH_DNA-bd_sf"/>
</dbReference>
<dbReference type="PANTHER" id="PTHR30126">
    <property type="entry name" value="HTH-TYPE TRANSCRIPTIONAL REGULATOR"/>
    <property type="match status" value="1"/>
</dbReference>
<feature type="domain" description="HTH lysR-type" evidence="5">
    <location>
        <begin position="1"/>
        <end position="58"/>
    </location>
</feature>
<proteinExistence type="inferred from homology"/>
<dbReference type="InterPro" id="IPR036388">
    <property type="entry name" value="WH-like_DNA-bd_sf"/>
</dbReference>
<dbReference type="SUPFAM" id="SSF46785">
    <property type="entry name" value="Winged helix' DNA-binding domain"/>
    <property type="match status" value="1"/>
</dbReference>
<evidence type="ECO:0000256" key="2">
    <source>
        <dbReference type="ARBA" id="ARBA00023015"/>
    </source>
</evidence>
<name>A0ABQ0A475_9GAMM</name>
<dbReference type="InterPro" id="IPR000847">
    <property type="entry name" value="LysR_HTH_N"/>
</dbReference>
<comment type="caution">
    <text evidence="6">The sequence shown here is derived from an EMBL/GenBank/DDBJ whole genome shotgun (WGS) entry which is preliminary data.</text>
</comment>
<evidence type="ECO:0000256" key="1">
    <source>
        <dbReference type="ARBA" id="ARBA00009437"/>
    </source>
</evidence>
<accession>A0ABQ0A475</accession>
<evidence type="ECO:0000313" key="7">
    <source>
        <dbReference type="Proteomes" id="UP001465153"/>
    </source>
</evidence>
<dbReference type="PROSITE" id="PS50931">
    <property type="entry name" value="HTH_LYSR"/>
    <property type="match status" value="1"/>
</dbReference>
<dbReference type="Gene3D" id="1.10.10.10">
    <property type="entry name" value="Winged helix-like DNA-binding domain superfamily/Winged helix DNA-binding domain"/>
    <property type="match status" value="1"/>
</dbReference>
<sequence length="291" mass="32579">MDTQLLKAFVTVASTGSFSDAAQTLHITQPAVSKRITALEQQINCLLFDRANRTISLTEAGRALLPRAHSILKQLDEAQRVLSDLKGTVAGELKLTTSHHIGLHHLPKYLKRFTDKYPEVRLSLNFQDSEIALNQVLQGETELAVITLAQNTHPKLTETLVWEDPLQFVVAPNHPLAQEDSLSLINLSQYPAILPELNTYTTSLVSELFNQHQLPLELRMATNYLETIKMMVTIGLGWSLLPETLLTDSELKTLSVNSVHVHRRLGLIHHKDRSLSNASQAFLKLFSDKDV</sequence>
<keyword evidence="4" id="KW-0804">Transcription</keyword>
<protein>
    <submittedName>
        <fullName evidence="6">LysR family transcriptional regulator</fullName>
    </submittedName>
</protein>
<dbReference type="PRINTS" id="PR00039">
    <property type="entry name" value="HTHLYSR"/>
</dbReference>
<dbReference type="EMBL" id="BAABWN010000001">
    <property type="protein sequence ID" value="GAA6166460.1"/>
    <property type="molecule type" value="Genomic_DNA"/>
</dbReference>
<keyword evidence="7" id="KW-1185">Reference proteome</keyword>
<dbReference type="Pfam" id="PF03466">
    <property type="entry name" value="LysR_substrate"/>
    <property type="match status" value="1"/>
</dbReference>
<evidence type="ECO:0000259" key="5">
    <source>
        <dbReference type="PROSITE" id="PS50931"/>
    </source>
</evidence>
<evidence type="ECO:0000256" key="4">
    <source>
        <dbReference type="ARBA" id="ARBA00023163"/>
    </source>
</evidence>
<dbReference type="CDD" id="cd05466">
    <property type="entry name" value="PBP2_LTTR_substrate"/>
    <property type="match status" value="1"/>
</dbReference>
<comment type="similarity">
    <text evidence="1">Belongs to the LysR transcriptional regulatory family.</text>
</comment>
<organism evidence="6 7">
    <name type="scientific">Sessilibacter corallicola</name>
    <dbReference type="NCBI Taxonomy" id="2904075"/>
    <lineage>
        <taxon>Bacteria</taxon>
        <taxon>Pseudomonadati</taxon>
        <taxon>Pseudomonadota</taxon>
        <taxon>Gammaproteobacteria</taxon>
        <taxon>Cellvibrionales</taxon>
        <taxon>Cellvibrionaceae</taxon>
        <taxon>Sessilibacter</taxon>
    </lineage>
</organism>
<keyword evidence="3" id="KW-0238">DNA-binding</keyword>
<gene>
    <name evidence="6" type="ORF">NBRC116591_02700</name>
</gene>
<evidence type="ECO:0000256" key="3">
    <source>
        <dbReference type="ARBA" id="ARBA00023125"/>
    </source>
</evidence>
<dbReference type="Proteomes" id="UP001465153">
    <property type="component" value="Unassembled WGS sequence"/>
</dbReference>
<reference evidence="6 7" key="1">
    <citation type="submission" date="2024-04" db="EMBL/GenBank/DDBJ databases">
        <title>Draft genome sequence of Sessilibacter corallicola NBRC 116591.</title>
        <authorList>
            <person name="Miyakawa T."/>
            <person name="Kusuya Y."/>
            <person name="Miura T."/>
        </authorList>
    </citation>
    <scope>NUCLEOTIDE SEQUENCE [LARGE SCALE GENOMIC DNA]</scope>
    <source>
        <strain evidence="6 7">KU-00831-HH</strain>
    </source>
</reference>
<dbReference type="Pfam" id="PF00126">
    <property type="entry name" value="HTH_1"/>
    <property type="match status" value="1"/>
</dbReference>